<dbReference type="Pfam" id="PF00308">
    <property type="entry name" value="Bac_DnaA"/>
    <property type="match status" value="1"/>
</dbReference>
<reference evidence="4" key="1">
    <citation type="submission" date="2019-11" db="EMBL/GenBank/DDBJ databases">
        <title>Isolation and characterization of two novel species in the genus Thiomicrorhabdus.</title>
        <authorList>
            <person name="Mochizuki J."/>
            <person name="Kojima H."/>
            <person name="Fukui M."/>
        </authorList>
    </citation>
    <scope>NUCLEOTIDE SEQUENCE [LARGE SCALE GENOMIC DNA]</scope>
    <source>
        <strain evidence="4">AkT22</strain>
    </source>
</reference>
<proteinExistence type="predicted"/>
<name>A0A6F8PMQ8_9GAMM</name>
<dbReference type="AlphaFoldDB" id="A0A6F8PMQ8"/>
<dbReference type="Gene3D" id="1.10.8.60">
    <property type="match status" value="1"/>
</dbReference>
<dbReference type="Proteomes" id="UP000501466">
    <property type="component" value="Chromosome"/>
</dbReference>
<dbReference type="KEGG" id="tzo:THMIRHAT_11380"/>
<feature type="domain" description="Chromosomal replication initiator protein DnaA ATPAse" evidence="1">
    <location>
        <begin position="13"/>
        <end position="159"/>
    </location>
</feature>
<keyword evidence="4" id="KW-1185">Reference proteome</keyword>
<organism evidence="3 4">
    <name type="scientific">Thiosulfativibrio zosterae</name>
    <dbReference type="NCBI Taxonomy" id="2675053"/>
    <lineage>
        <taxon>Bacteria</taxon>
        <taxon>Pseudomonadati</taxon>
        <taxon>Pseudomonadota</taxon>
        <taxon>Gammaproteobacteria</taxon>
        <taxon>Thiotrichales</taxon>
        <taxon>Piscirickettsiaceae</taxon>
        <taxon>Thiosulfativibrio</taxon>
    </lineage>
</organism>
<evidence type="ECO:0000259" key="2">
    <source>
        <dbReference type="Pfam" id="PF22688"/>
    </source>
</evidence>
<dbReference type="PANTHER" id="PTHR30050">
    <property type="entry name" value="CHROMOSOMAL REPLICATION INITIATOR PROTEIN DNAA"/>
    <property type="match status" value="1"/>
</dbReference>
<dbReference type="Pfam" id="PF22688">
    <property type="entry name" value="Hda_lid"/>
    <property type="match status" value="1"/>
</dbReference>
<sequence>MLSIQMPLKIGLREEVSFDSFVTESAATAISLNQFQKSLQQSSASAFYLQGGPGVGKTHLLQAACRFKANRHESAVYLPLNDSRLPLIADSLNGLDQTDLVCIDDIDVKIVSVEWQKALANLLIKSQTSGNVVVFSGQDSFLNWPVQLTELNSALVSVLTLQIPALSKGESLVDALQRHAQKRGFELPLEVGNFLVKKFSAEISELMAVLHLLEQATLAEKRRLTLPFVKDFLKR</sequence>
<dbReference type="InterPro" id="IPR013317">
    <property type="entry name" value="DnaA_dom"/>
</dbReference>
<dbReference type="EMBL" id="AP021888">
    <property type="protein sequence ID" value="BBP43392.1"/>
    <property type="molecule type" value="Genomic_DNA"/>
</dbReference>
<dbReference type="GO" id="GO:0032297">
    <property type="term" value="P:negative regulation of DNA-templated DNA replication initiation"/>
    <property type="evidence" value="ECO:0007669"/>
    <property type="project" value="InterPro"/>
</dbReference>
<dbReference type="NCBIfam" id="TIGR03420">
    <property type="entry name" value="DnaA_homol_Hda"/>
    <property type="match status" value="1"/>
</dbReference>
<protein>
    <submittedName>
        <fullName evidence="3">DnaA regulatory inactivator Hda</fullName>
    </submittedName>
</protein>
<evidence type="ECO:0000313" key="4">
    <source>
        <dbReference type="Proteomes" id="UP000501466"/>
    </source>
</evidence>
<evidence type="ECO:0000313" key="3">
    <source>
        <dbReference type="EMBL" id="BBP43392.1"/>
    </source>
</evidence>
<dbReference type="PANTHER" id="PTHR30050:SF5">
    <property type="entry name" value="DNAA REGULATORY INACTIVATOR HDA"/>
    <property type="match status" value="1"/>
</dbReference>
<dbReference type="InterPro" id="IPR027417">
    <property type="entry name" value="P-loop_NTPase"/>
</dbReference>
<dbReference type="SUPFAM" id="SSF52540">
    <property type="entry name" value="P-loop containing nucleoside triphosphate hydrolases"/>
    <property type="match status" value="1"/>
</dbReference>
<dbReference type="RefSeq" id="WP_243831514.1">
    <property type="nucleotide sequence ID" value="NZ_AP021888.1"/>
</dbReference>
<dbReference type="Gene3D" id="3.40.50.300">
    <property type="entry name" value="P-loop containing nucleotide triphosphate hydrolases"/>
    <property type="match status" value="1"/>
</dbReference>
<accession>A0A6F8PMQ8</accession>
<evidence type="ECO:0000259" key="1">
    <source>
        <dbReference type="Pfam" id="PF00308"/>
    </source>
</evidence>
<feature type="domain" description="Hda lid" evidence="2">
    <location>
        <begin position="173"/>
        <end position="233"/>
    </location>
</feature>
<dbReference type="GO" id="GO:0006270">
    <property type="term" value="P:DNA replication initiation"/>
    <property type="evidence" value="ECO:0007669"/>
    <property type="project" value="TreeGrafter"/>
</dbReference>
<dbReference type="InterPro" id="IPR055199">
    <property type="entry name" value="Hda_lid"/>
</dbReference>
<dbReference type="InterPro" id="IPR017788">
    <property type="entry name" value="Hda"/>
</dbReference>
<gene>
    <name evidence="3" type="ORF">THMIRHAT_11380</name>
</gene>